<organism evidence="1 2">
    <name type="scientific">Microbulbifer rhizosphaerae</name>
    <dbReference type="NCBI Taxonomy" id="1562603"/>
    <lineage>
        <taxon>Bacteria</taxon>
        <taxon>Pseudomonadati</taxon>
        <taxon>Pseudomonadota</taxon>
        <taxon>Gammaproteobacteria</taxon>
        <taxon>Cellvibrionales</taxon>
        <taxon>Microbulbiferaceae</taxon>
        <taxon>Microbulbifer</taxon>
    </lineage>
</organism>
<keyword evidence="2" id="KW-1185">Reference proteome</keyword>
<dbReference type="Proteomes" id="UP000535937">
    <property type="component" value="Unassembled WGS sequence"/>
</dbReference>
<gene>
    <name evidence="1" type="ORF">FHS09_003978</name>
</gene>
<dbReference type="NCBIfam" id="TIGR02243">
    <property type="entry name" value="putative baseplate assembly protein"/>
    <property type="match status" value="1"/>
</dbReference>
<evidence type="ECO:0008006" key="3">
    <source>
        <dbReference type="Google" id="ProtNLM"/>
    </source>
</evidence>
<name>A0A7W4WGD2_9GAMM</name>
<accession>A0A7W4WGD2</accession>
<dbReference type="EMBL" id="JACHWZ010000024">
    <property type="protein sequence ID" value="MBB3063126.1"/>
    <property type="molecule type" value="Genomic_DNA"/>
</dbReference>
<evidence type="ECO:0000313" key="2">
    <source>
        <dbReference type="Proteomes" id="UP000535937"/>
    </source>
</evidence>
<dbReference type="RefSeq" id="WP_183463019.1">
    <property type="nucleotide sequence ID" value="NZ_JACHWZ010000024.1"/>
</dbReference>
<comment type="caution">
    <text evidence="1">The sequence shown here is derived from an EMBL/GenBank/DDBJ whole genome shotgun (WGS) entry which is preliminary data.</text>
</comment>
<sequence>MRLNRPVLDDRSYEQLRNELVARIPVYAPEWTDHNASDPGITLLELFSFLGENLLYRFNQIPEATKLEFLRLLQIPLRPASSARAMLSFITKESAGVRIEKGSVARAGDIKFETLNEVRVLPVTAFAVGKIAEELPEAGSEEEQFFEQAYRTRGLESADSTAPYRTKILWEEEAGVAVNFDDAVDGMLWVPVLVEKAEAVDSVRSALAEHPDAPLLLNLGFVPDIRIDREQDIHSPEFAQRFRCPGADASSDGPAVEWQIWSGLSEDNEARYRALRVEGDTTLGLTQEGVVRLRLPGDFDEIGIFAVDDPDAVGTGDLPPPLDDEYGERVVCWLRAFRHDGSRFGSLIYLGANAAQVEQTLSARAEFLGTGNGQANQTYNLVNSQVVPGSVVLEVEEASGWRAWRAVDNFFASGEGDRHFVVDAAAGTVKFGNGLQGFAPQIGQRIRVTGYRYGGGSAGNVAADAIAKLSPSRPVKVSNPLPAYGGAEAETVAQALDRIPGELRRRDRAVTAGDFRELALAAPGANIARAECLPRYHPSLPDRESAGVVSVVVWPGSDADNPNAPMPDKNQLRSVCRFLDARRLVTTELYVLPPSYRPVAVAVGVVVKPGYGVDAVRHWVELVIRQFLAPLPPYGPSGQGWPLGRRVHGPELEAAAHQVEGVEYLEDLQLVGWDAAGNLLRNTVVLAKSEVPELIGITVESGPITVDPGSAIEPPQAGPPPVPVPVLLEEC</sequence>
<dbReference type="InterPro" id="IPR011749">
    <property type="entry name" value="CHP02243"/>
</dbReference>
<proteinExistence type="predicted"/>
<reference evidence="1 2" key="1">
    <citation type="submission" date="2020-08" db="EMBL/GenBank/DDBJ databases">
        <title>Genomic Encyclopedia of Type Strains, Phase III (KMG-III): the genomes of soil and plant-associated and newly described type strains.</title>
        <authorList>
            <person name="Whitman W."/>
        </authorList>
    </citation>
    <scope>NUCLEOTIDE SEQUENCE [LARGE SCALE GENOMIC DNA]</scope>
    <source>
        <strain evidence="1 2">CECT 8799</strain>
    </source>
</reference>
<protein>
    <recommendedName>
        <fullName evidence="3">Baseplate assembly protein</fullName>
    </recommendedName>
</protein>
<dbReference type="AlphaFoldDB" id="A0A7W4WGD2"/>
<evidence type="ECO:0000313" key="1">
    <source>
        <dbReference type="EMBL" id="MBB3063126.1"/>
    </source>
</evidence>